<dbReference type="Proteomes" id="UP000254937">
    <property type="component" value="Unassembled WGS sequence"/>
</dbReference>
<evidence type="ECO:0000313" key="2">
    <source>
        <dbReference type="EMBL" id="RDK37370.1"/>
    </source>
</evidence>
<proteinExistence type="predicted"/>
<evidence type="ECO:0008006" key="4">
    <source>
        <dbReference type="Google" id="ProtNLM"/>
    </source>
</evidence>
<name>A0A370P689_ASPPH</name>
<dbReference type="AlphaFoldDB" id="A0A370P689"/>
<evidence type="ECO:0000313" key="3">
    <source>
        <dbReference type="Proteomes" id="UP000254937"/>
    </source>
</evidence>
<organism evidence="2 3">
    <name type="scientific">Aspergillus phoenicis ATCC 13157</name>
    <dbReference type="NCBI Taxonomy" id="1353007"/>
    <lineage>
        <taxon>Eukaryota</taxon>
        <taxon>Fungi</taxon>
        <taxon>Dikarya</taxon>
        <taxon>Ascomycota</taxon>
        <taxon>Pezizomycotina</taxon>
        <taxon>Eurotiomycetes</taxon>
        <taxon>Eurotiomycetidae</taxon>
        <taxon>Eurotiales</taxon>
        <taxon>Aspergillaceae</taxon>
        <taxon>Aspergillus</taxon>
    </lineage>
</organism>
<reference evidence="2 3" key="1">
    <citation type="submission" date="2018-07" db="EMBL/GenBank/DDBJ databases">
        <title>Section-level genome sequencing of Aspergillus section Nigri to investigate inter- and intra-species variation.</title>
        <authorList>
            <consortium name="DOE Joint Genome Institute"/>
            <person name="Vesth T.C."/>
            <person name="Nybo J.L."/>
            <person name="Theobald S."/>
            <person name="Frisvad J.C."/>
            <person name="Larsen T.O."/>
            <person name="Nielsen K.F."/>
            <person name="Hoof J.B."/>
            <person name="Brandl J."/>
            <person name="Salamov A."/>
            <person name="Riley R."/>
            <person name="Gladden J.M."/>
            <person name="Phatale P."/>
            <person name="Nielsen M.T."/>
            <person name="Lyhne E.K."/>
            <person name="Kogle M.E."/>
            <person name="Strasser K."/>
            <person name="McDonnell E."/>
            <person name="Barry K."/>
            <person name="Clum A."/>
            <person name="Chen C."/>
            <person name="Nolan M."/>
            <person name="Sandor L."/>
            <person name="Kuo A."/>
            <person name="Lipzen A."/>
            <person name="Hainaut M."/>
            <person name="Drula E."/>
            <person name="Tsang A."/>
            <person name="Magnuson J.K."/>
            <person name="Henrissat B."/>
            <person name="Wiebenga A."/>
            <person name="Simmons B.A."/>
            <person name="Makela M.R."/>
            <person name="De vries R.P."/>
            <person name="Grigoriev I.V."/>
            <person name="Mortensen U.H."/>
            <person name="Baker S.E."/>
            <person name="Andersen M.R."/>
        </authorList>
    </citation>
    <scope>NUCLEOTIDE SEQUENCE [LARGE SCALE GENOMIC DNA]</scope>
    <source>
        <strain evidence="2 3">ATCC 13157</strain>
    </source>
</reference>
<feature type="region of interest" description="Disordered" evidence="1">
    <location>
        <begin position="55"/>
        <end position="74"/>
    </location>
</feature>
<protein>
    <recommendedName>
        <fullName evidence="4">F-box domain-containing protein</fullName>
    </recommendedName>
</protein>
<gene>
    <name evidence="2" type="ORF">M752DRAFT_241589</name>
</gene>
<dbReference type="EMBL" id="KZ851871">
    <property type="protein sequence ID" value="RDK37370.1"/>
    <property type="molecule type" value="Genomic_DNA"/>
</dbReference>
<dbReference type="InterPro" id="IPR032675">
    <property type="entry name" value="LRR_dom_sf"/>
</dbReference>
<sequence>MMRDAVSLDVWRLVFELCTTQDLCQLCLVDKVFNSIATPLLYRSIFLVAGKDPSERRHLSTSTDGKTEPELESPTGPWLLLSRLEDDANDTLRAWVQEINVSSPSFAWADEDFLKRLQSNDCLAALVARLPNLRRITIGFPSIQSTTLIRTICEHSRSPELLLLDQSSEDKISSLAEQALPCVTTLSASVNPSNDRNGPNRQILTLQKLFFKCPHLRSFSLSVVKQYGGCVIRMPRHPVIWSFQLTGEETFPPLEHLSLDGYWLDDKQWKYWRDGLQWDKLVSLAVGPQRCAGLFQMLAGHATSLKSLNVCSWQGEGKYEREGLIELLSSFDSLETLVLKGIMCPVEAIARHSNLSTLCLHEEESASTAHPRQVLTAEELSHLDVSCPKLKSLQVGVKRENDQWPNDVFDKLATGFHNLRSLSMHFELGLPDIQNPIKPVINYASARSIGQHFFDRRRQAGIEVSDSFILTVWTGKYFRRFPQWPPSYAGFEKKFSATYQICLPSDSSGEVRVRHLEKEQLDLLEKKINVHPYERTRLAQQVAAAVEGPKIENDEGQRNPFSGKAHRRIGGTA</sequence>
<keyword evidence="3" id="KW-1185">Reference proteome</keyword>
<evidence type="ECO:0000256" key="1">
    <source>
        <dbReference type="SAM" id="MobiDB-lite"/>
    </source>
</evidence>
<feature type="region of interest" description="Disordered" evidence="1">
    <location>
        <begin position="551"/>
        <end position="573"/>
    </location>
</feature>
<feature type="compositionally biased region" description="Basic residues" evidence="1">
    <location>
        <begin position="564"/>
        <end position="573"/>
    </location>
</feature>
<accession>A0A370P689</accession>
<dbReference type="SUPFAM" id="SSF52047">
    <property type="entry name" value="RNI-like"/>
    <property type="match status" value="1"/>
</dbReference>
<dbReference type="Gene3D" id="3.80.10.10">
    <property type="entry name" value="Ribonuclease Inhibitor"/>
    <property type="match status" value="1"/>
</dbReference>